<organism evidence="1 2">
    <name type="scientific">Brevibacillus laterosporus</name>
    <name type="common">Bacillus laterosporus</name>
    <dbReference type="NCBI Taxonomy" id="1465"/>
    <lineage>
        <taxon>Bacteria</taxon>
        <taxon>Bacillati</taxon>
        <taxon>Bacillota</taxon>
        <taxon>Bacilli</taxon>
        <taxon>Bacillales</taxon>
        <taxon>Paenibacillaceae</taxon>
        <taxon>Brevibacillus</taxon>
    </lineage>
</organism>
<dbReference type="AlphaFoldDB" id="A0A502ISX1"/>
<protein>
    <submittedName>
        <fullName evidence="1">Uncharacterized protein</fullName>
    </submittedName>
</protein>
<reference evidence="1 2" key="1">
    <citation type="submission" date="2018-11" db="EMBL/GenBank/DDBJ databases">
        <title>Phylogenetic determinants of toxin gene distribution in genomes of Brevibacillus laterosporus.</title>
        <authorList>
            <person name="Glare T.R."/>
            <person name="Durrant A."/>
            <person name="Berry C."/>
            <person name="Palma L."/>
            <person name="Ormskirk M."/>
            <person name="Cox M.O."/>
        </authorList>
    </citation>
    <scope>NUCLEOTIDE SEQUENCE [LARGE SCALE GENOMIC DNA]</scope>
    <source>
        <strain evidence="1 2">1821L</strain>
    </source>
</reference>
<dbReference type="EMBL" id="CP033464">
    <property type="protein sequence ID" value="QDX94207.1"/>
    <property type="molecule type" value="Genomic_DNA"/>
</dbReference>
<evidence type="ECO:0000313" key="1">
    <source>
        <dbReference type="EMBL" id="QDX94207.1"/>
    </source>
</evidence>
<evidence type="ECO:0000313" key="2">
    <source>
        <dbReference type="Proteomes" id="UP000319432"/>
    </source>
</evidence>
<dbReference type="Proteomes" id="UP000319432">
    <property type="component" value="Chromosome"/>
</dbReference>
<proteinExistence type="predicted"/>
<keyword evidence="2" id="KW-1185">Reference proteome</keyword>
<gene>
    <name evidence="1" type="ORF">EEL30_19115</name>
</gene>
<sequence length="76" mass="8749">MQNQTIKSKRKRMIYPLLIMVFVAVCFTFLNFHHVRNYKLTEMQSQDCKEAGGVPEVSNTWGGLGFTFTCKTKDAL</sequence>
<name>A0A502ISX1_BRELA</name>
<accession>A0A502ISX1</accession>